<protein>
    <submittedName>
        <fullName evidence="2">Uncharacterized protein</fullName>
    </submittedName>
</protein>
<evidence type="ECO:0000256" key="1">
    <source>
        <dbReference type="SAM" id="MobiDB-lite"/>
    </source>
</evidence>
<feature type="region of interest" description="Disordered" evidence="1">
    <location>
        <begin position="1"/>
        <end position="48"/>
    </location>
</feature>
<sequence>MFTRWRSARPRGVPVRHDGGGTVGRHTHLDTGMVTMSPQRPSAGPHHWLGLAAGHSRNADADHLLLGLVDELPLSNAALGQTHRVAPGRLGLSLGLPSASLAEAAFGLLPEVAPRLAVAGPEGVRGPERWHADAVAALAAAPEGGRAVLFPGAAGLPERITVAELLARTAIDAVRVLGGAAVGPEAWVETRGHLRPERLGATLTLRLAPARAGFVPFEVPDPHPCCGGH</sequence>
<dbReference type="Proteomes" id="UP000219072">
    <property type="component" value="Unassembled WGS sequence"/>
</dbReference>
<gene>
    <name evidence="2" type="ORF">SAMN06297387_10296</name>
</gene>
<evidence type="ECO:0000313" key="3">
    <source>
        <dbReference type="Proteomes" id="UP000219072"/>
    </source>
</evidence>
<evidence type="ECO:0000313" key="2">
    <source>
        <dbReference type="EMBL" id="SOD60341.1"/>
    </source>
</evidence>
<accession>A0A286DNY5</accession>
<reference evidence="2 3" key="1">
    <citation type="submission" date="2017-09" db="EMBL/GenBank/DDBJ databases">
        <authorList>
            <person name="Ehlers B."/>
            <person name="Leendertz F.H."/>
        </authorList>
    </citation>
    <scope>NUCLEOTIDE SEQUENCE [LARGE SCALE GENOMIC DNA]</scope>
    <source>
        <strain evidence="2 3">CGMCC 4.7095</strain>
    </source>
</reference>
<name>A0A286DNY5_9ACTN</name>
<organism evidence="2 3">
    <name type="scientific">Streptomyces zhaozhouensis</name>
    <dbReference type="NCBI Taxonomy" id="1300267"/>
    <lineage>
        <taxon>Bacteria</taxon>
        <taxon>Bacillati</taxon>
        <taxon>Actinomycetota</taxon>
        <taxon>Actinomycetes</taxon>
        <taxon>Kitasatosporales</taxon>
        <taxon>Streptomycetaceae</taxon>
        <taxon>Streptomyces</taxon>
    </lineage>
</organism>
<dbReference type="EMBL" id="OCNE01000002">
    <property type="protein sequence ID" value="SOD60341.1"/>
    <property type="molecule type" value="Genomic_DNA"/>
</dbReference>
<proteinExistence type="predicted"/>
<dbReference type="AlphaFoldDB" id="A0A286DNY5"/>
<keyword evidence="3" id="KW-1185">Reference proteome</keyword>